<comment type="caution">
    <text evidence="1">The sequence shown here is derived from an EMBL/GenBank/DDBJ whole genome shotgun (WGS) entry which is preliminary data.</text>
</comment>
<dbReference type="Proteomes" id="UP001341840">
    <property type="component" value="Unassembled WGS sequence"/>
</dbReference>
<accession>A0ABU6S3L7</accession>
<protein>
    <submittedName>
        <fullName evidence="1">Uncharacterized protein</fullName>
    </submittedName>
</protein>
<organism evidence="1 2">
    <name type="scientific">Stylosanthes scabra</name>
    <dbReference type="NCBI Taxonomy" id="79078"/>
    <lineage>
        <taxon>Eukaryota</taxon>
        <taxon>Viridiplantae</taxon>
        <taxon>Streptophyta</taxon>
        <taxon>Embryophyta</taxon>
        <taxon>Tracheophyta</taxon>
        <taxon>Spermatophyta</taxon>
        <taxon>Magnoliopsida</taxon>
        <taxon>eudicotyledons</taxon>
        <taxon>Gunneridae</taxon>
        <taxon>Pentapetalae</taxon>
        <taxon>rosids</taxon>
        <taxon>fabids</taxon>
        <taxon>Fabales</taxon>
        <taxon>Fabaceae</taxon>
        <taxon>Papilionoideae</taxon>
        <taxon>50 kb inversion clade</taxon>
        <taxon>dalbergioids sensu lato</taxon>
        <taxon>Dalbergieae</taxon>
        <taxon>Pterocarpus clade</taxon>
        <taxon>Stylosanthes</taxon>
    </lineage>
</organism>
<proteinExistence type="predicted"/>
<name>A0ABU6S3L7_9FABA</name>
<evidence type="ECO:0000313" key="1">
    <source>
        <dbReference type="EMBL" id="MED6130696.1"/>
    </source>
</evidence>
<keyword evidence="2" id="KW-1185">Reference proteome</keyword>
<reference evidence="1 2" key="1">
    <citation type="journal article" date="2023" name="Plants (Basel)">
        <title>Bridging the Gap: Combining Genomics and Transcriptomics Approaches to Understand Stylosanthes scabra, an Orphan Legume from the Brazilian Caatinga.</title>
        <authorList>
            <person name="Ferreira-Neto J.R.C."/>
            <person name="da Silva M.D."/>
            <person name="Binneck E."/>
            <person name="de Melo N.F."/>
            <person name="da Silva R.H."/>
            <person name="de Melo A.L.T.M."/>
            <person name="Pandolfi V."/>
            <person name="Bustamante F.O."/>
            <person name="Brasileiro-Vidal A.C."/>
            <person name="Benko-Iseppon A.M."/>
        </authorList>
    </citation>
    <scope>NUCLEOTIDE SEQUENCE [LARGE SCALE GENOMIC DNA]</scope>
    <source>
        <tissue evidence="1">Leaves</tissue>
    </source>
</reference>
<sequence length="162" mass="18384">MSSNQKFIQFFYREVLCSKKLHIIKEIFKLDYFAITSEDCILPNSQPLNGQQSAGSIFQCNFQTVGDGETIELRVGNTYSTSSRVYLSVEFARYLLPVGLGSYWTVIGPTHPINNRFKFKFVRNSSQANTYLFGGDGAISTKHTKQLRKSVSVKLDSFINTR</sequence>
<evidence type="ECO:0000313" key="2">
    <source>
        <dbReference type="Proteomes" id="UP001341840"/>
    </source>
</evidence>
<gene>
    <name evidence="1" type="ORF">PIB30_003274</name>
</gene>
<dbReference type="EMBL" id="JASCZI010060421">
    <property type="protein sequence ID" value="MED6130696.1"/>
    <property type="molecule type" value="Genomic_DNA"/>
</dbReference>